<sequence>MAEATDTEQIVTVCIGQCGNQIGFAFLDALASFYGLSKARSSSTSPSNAPPAISGAVSRFFRETPQLQMKTRPKLEQNGHPVEGTSTDGAKPPMKSPRQRSKGATEGMNSKSHPTKHGMGEPSIASGRASQKGSLVLSDGDTPKASASQSRKQQAPLRAIPFTARAIVIDTEAKVLKTISEKASRSKTWQYAEYNLQCSAKTGAANNWAFGYYGHGPGTYENVSTALRSEVNRCTNFQGFLVIQSLAGGTGSGLGSFVTERMREDFPDARIVNVVVWPFRTGEVIVQNYNIIFTISSLYKVSDALLVLRNDDLHQICSKRLGLDTVSLDDMNHVVAYMLLNMFHTTIRRTVSAVGRIDASSRKTPSQTEVAPHYKECTTVFQALVAHLCQHRAFKLVTLRYTPQVPSKAIPFSVFTWPSLLKHLSQMQLTDVPIDENLNWDPPTAVARSSPSGAQLCVAQILILRGLPQSESVDMVDFSTKFCSPQSVEHPLQIWSARDSISYEKSALLLSNSKAFLPDMTRICDRVHTMYYHQAYVHHYVRFGMSKQAIEAAIVFYEKVMTAYKLL</sequence>
<evidence type="ECO:0000256" key="12">
    <source>
        <dbReference type="ARBA" id="ARBA00030594"/>
    </source>
</evidence>
<proteinExistence type="inferred from homology"/>
<dbReference type="InterPro" id="IPR017975">
    <property type="entry name" value="Tubulin_CS"/>
</dbReference>
<dbReference type="GO" id="GO:0030030">
    <property type="term" value="P:cell projection organization"/>
    <property type="evidence" value="ECO:0007669"/>
    <property type="project" value="UniProtKB-KW"/>
</dbReference>
<dbReference type="Pfam" id="PF00091">
    <property type="entry name" value="Tubulin"/>
    <property type="match status" value="1"/>
</dbReference>
<dbReference type="InterPro" id="IPR036525">
    <property type="entry name" value="Tubulin/FtsZ_GTPase_sf"/>
</dbReference>
<feature type="domain" description="Tubulin/FtsZ GTPase" evidence="15">
    <location>
        <begin position="156"/>
        <end position="350"/>
    </location>
</feature>
<name>A0A139A4F4_GONPJ</name>
<dbReference type="GO" id="GO:0005929">
    <property type="term" value="C:cilium"/>
    <property type="evidence" value="ECO:0007669"/>
    <property type="project" value="UniProtKB-SubCell"/>
</dbReference>
<dbReference type="OrthoDB" id="10250004at2759"/>
<keyword evidence="10" id="KW-0539">Nucleus</keyword>
<evidence type="ECO:0000256" key="10">
    <source>
        <dbReference type="ARBA" id="ARBA00023242"/>
    </source>
</evidence>
<dbReference type="PRINTS" id="PR01224">
    <property type="entry name" value="DELTATUBULIN"/>
</dbReference>
<evidence type="ECO:0000256" key="2">
    <source>
        <dbReference type="ARBA" id="ARBA00004123"/>
    </source>
</evidence>
<dbReference type="InterPro" id="IPR003008">
    <property type="entry name" value="Tubulin_FtsZ_GTPase"/>
</dbReference>
<dbReference type="GO" id="GO:0007017">
    <property type="term" value="P:microtubule-based process"/>
    <property type="evidence" value="ECO:0007669"/>
    <property type="project" value="InterPro"/>
</dbReference>
<evidence type="ECO:0000256" key="1">
    <source>
        <dbReference type="ARBA" id="ARBA00004114"/>
    </source>
</evidence>
<evidence type="ECO:0000256" key="3">
    <source>
        <dbReference type="ARBA" id="ARBA00004138"/>
    </source>
</evidence>
<evidence type="ECO:0000313" key="17">
    <source>
        <dbReference type="Proteomes" id="UP000070544"/>
    </source>
</evidence>
<protein>
    <recommendedName>
        <fullName evidence="5">Tubulin delta chain</fullName>
    </recommendedName>
    <alternativeName>
        <fullName evidence="12">Delta-tubulin</fullName>
    </alternativeName>
</protein>
<evidence type="ECO:0000256" key="13">
    <source>
        <dbReference type="ARBA" id="ARBA00046149"/>
    </source>
</evidence>
<dbReference type="Proteomes" id="UP000070544">
    <property type="component" value="Unassembled WGS sequence"/>
</dbReference>
<evidence type="ECO:0000256" key="11">
    <source>
        <dbReference type="ARBA" id="ARBA00023273"/>
    </source>
</evidence>
<evidence type="ECO:0000256" key="9">
    <source>
        <dbReference type="ARBA" id="ARBA00023134"/>
    </source>
</evidence>
<dbReference type="GO" id="GO:0005874">
    <property type="term" value="C:microtubule"/>
    <property type="evidence" value="ECO:0007669"/>
    <property type="project" value="UniProtKB-KW"/>
</dbReference>
<dbReference type="InterPro" id="IPR008280">
    <property type="entry name" value="Tub_FtsZ_C"/>
</dbReference>
<dbReference type="PROSITE" id="PS00227">
    <property type="entry name" value="TUBULIN"/>
    <property type="match status" value="1"/>
</dbReference>
<dbReference type="EMBL" id="KQ965799">
    <property type="protein sequence ID" value="KXS11670.1"/>
    <property type="molecule type" value="Genomic_DNA"/>
</dbReference>
<dbReference type="SMART" id="SM00864">
    <property type="entry name" value="Tubulin"/>
    <property type="match status" value="1"/>
</dbReference>
<keyword evidence="7" id="KW-0547">Nucleotide-binding</keyword>
<dbReference type="CDD" id="cd02189">
    <property type="entry name" value="delta_zeta_tubulin-like"/>
    <property type="match status" value="1"/>
</dbReference>
<dbReference type="GO" id="GO:0005634">
    <property type="term" value="C:nucleus"/>
    <property type="evidence" value="ECO:0007669"/>
    <property type="project" value="UniProtKB-SubCell"/>
</dbReference>
<keyword evidence="9" id="KW-0342">GTP-binding</keyword>
<keyword evidence="11" id="KW-0966">Cell projection</keyword>
<keyword evidence="6" id="KW-0493">Microtubule</keyword>
<dbReference type="InterPro" id="IPR002967">
    <property type="entry name" value="Delta_tubulin"/>
</dbReference>
<feature type="region of interest" description="Disordered" evidence="14">
    <location>
        <begin position="70"/>
        <end position="156"/>
    </location>
</feature>
<keyword evidence="17" id="KW-1185">Reference proteome</keyword>
<reference evidence="16 17" key="1">
    <citation type="journal article" date="2015" name="Genome Biol. Evol.">
        <title>Phylogenomic analyses indicate that early fungi evolved digesting cell walls of algal ancestors of land plants.</title>
        <authorList>
            <person name="Chang Y."/>
            <person name="Wang S."/>
            <person name="Sekimoto S."/>
            <person name="Aerts A.L."/>
            <person name="Choi C."/>
            <person name="Clum A."/>
            <person name="LaButti K.M."/>
            <person name="Lindquist E.A."/>
            <person name="Yee Ngan C."/>
            <person name="Ohm R.A."/>
            <person name="Salamov A.A."/>
            <person name="Grigoriev I.V."/>
            <person name="Spatafora J.W."/>
            <person name="Berbee M.L."/>
        </authorList>
    </citation>
    <scope>NUCLEOTIDE SEQUENCE [LARGE SCALE GENOMIC DNA]</scope>
    <source>
        <strain evidence="16 17">JEL478</strain>
    </source>
</reference>
<organism evidence="16 17">
    <name type="scientific">Gonapodya prolifera (strain JEL478)</name>
    <name type="common">Monoblepharis prolifera</name>
    <dbReference type="NCBI Taxonomy" id="1344416"/>
    <lineage>
        <taxon>Eukaryota</taxon>
        <taxon>Fungi</taxon>
        <taxon>Fungi incertae sedis</taxon>
        <taxon>Chytridiomycota</taxon>
        <taxon>Chytridiomycota incertae sedis</taxon>
        <taxon>Monoblepharidomycetes</taxon>
        <taxon>Monoblepharidales</taxon>
        <taxon>Gonapodyaceae</taxon>
        <taxon>Gonapodya</taxon>
    </lineage>
</organism>
<evidence type="ECO:0000256" key="7">
    <source>
        <dbReference type="ARBA" id="ARBA00022741"/>
    </source>
</evidence>
<comment type="subcellular location">
    <subcellularLocation>
        <location evidence="3">Cell projection</location>
        <location evidence="3">Cilium</location>
    </subcellularLocation>
    <subcellularLocation>
        <location evidence="1">Cytoplasm</location>
        <location evidence="1">Cytoskeleton</location>
        <location evidence="1">Microtubule organizing center</location>
        <location evidence="1">Centrosome</location>
        <location evidence="1">Centriole</location>
    </subcellularLocation>
    <subcellularLocation>
        <location evidence="2">Nucleus</location>
    </subcellularLocation>
</comment>
<dbReference type="GO" id="GO:0005525">
    <property type="term" value="F:GTP binding"/>
    <property type="evidence" value="ECO:0007669"/>
    <property type="project" value="UniProtKB-KW"/>
</dbReference>
<dbReference type="GO" id="GO:0005814">
    <property type="term" value="C:centriole"/>
    <property type="evidence" value="ECO:0007669"/>
    <property type="project" value="UniProtKB-SubCell"/>
</dbReference>
<dbReference type="InterPro" id="IPR000217">
    <property type="entry name" value="Tubulin"/>
</dbReference>
<evidence type="ECO:0000313" key="16">
    <source>
        <dbReference type="EMBL" id="KXS11670.1"/>
    </source>
</evidence>
<dbReference type="SUPFAM" id="SSF52490">
    <property type="entry name" value="Tubulin nucleotide-binding domain-like"/>
    <property type="match status" value="1"/>
</dbReference>
<dbReference type="Gene3D" id="3.40.50.1440">
    <property type="entry name" value="Tubulin/FtsZ, GTPase domain"/>
    <property type="match status" value="1"/>
</dbReference>
<evidence type="ECO:0000256" key="6">
    <source>
        <dbReference type="ARBA" id="ARBA00022701"/>
    </source>
</evidence>
<dbReference type="AlphaFoldDB" id="A0A139A4F4"/>
<keyword evidence="8" id="KW-0970">Cilium biogenesis/degradation</keyword>
<evidence type="ECO:0000256" key="4">
    <source>
        <dbReference type="ARBA" id="ARBA00009636"/>
    </source>
</evidence>
<evidence type="ECO:0000256" key="8">
    <source>
        <dbReference type="ARBA" id="ARBA00022794"/>
    </source>
</evidence>
<dbReference type="GO" id="GO:0005200">
    <property type="term" value="F:structural constituent of cytoskeleton"/>
    <property type="evidence" value="ECO:0007669"/>
    <property type="project" value="InterPro"/>
</dbReference>
<evidence type="ECO:0000256" key="14">
    <source>
        <dbReference type="SAM" id="MobiDB-lite"/>
    </source>
</evidence>
<comment type="similarity">
    <text evidence="4">Belongs to the tubulin family.</text>
</comment>
<evidence type="ECO:0000256" key="5">
    <source>
        <dbReference type="ARBA" id="ARBA00014184"/>
    </source>
</evidence>
<comment type="function">
    <text evidence="13">Acts as a positive regulator of hedgehog signaling and regulates ciliary function.</text>
</comment>
<dbReference type="STRING" id="1344416.A0A139A4F4"/>
<evidence type="ECO:0000259" key="15">
    <source>
        <dbReference type="SMART" id="SM00864"/>
    </source>
</evidence>
<dbReference type="SUPFAM" id="SSF55307">
    <property type="entry name" value="Tubulin C-terminal domain-like"/>
    <property type="match status" value="1"/>
</dbReference>
<gene>
    <name evidence="16" type="ORF">M427DRAFT_60523</name>
</gene>
<accession>A0A139A4F4</accession>
<dbReference type="PANTHER" id="PTHR11588">
    <property type="entry name" value="TUBULIN"/>
    <property type="match status" value="1"/>
</dbReference>